<dbReference type="PROSITE" id="PS00028">
    <property type="entry name" value="ZINC_FINGER_C2H2_1"/>
    <property type="match status" value="1"/>
</dbReference>
<dbReference type="SUPFAM" id="SSF57667">
    <property type="entry name" value="beta-beta-alpha zinc fingers"/>
    <property type="match status" value="1"/>
</dbReference>
<dbReference type="Proteomes" id="UP000053732">
    <property type="component" value="Unassembled WGS sequence"/>
</dbReference>
<dbReference type="PANTHER" id="PTHR40626">
    <property type="entry name" value="MIP31509P"/>
    <property type="match status" value="1"/>
</dbReference>
<dbReference type="GO" id="GO:0006351">
    <property type="term" value="P:DNA-templated transcription"/>
    <property type="evidence" value="ECO:0007669"/>
    <property type="project" value="InterPro"/>
</dbReference>
<dbReference type="PROSITE" id="PS50157">
    <property type="entry name" value="ZINC_FINGER_C2H2_2"/>
    <property type="match status" value="1"/>
</dbReference>
<evidence type="ECO:0000256" key="5">
    <source>
        <dbReference type="ARBA" id="ARBA00022833"/>
    </source>
</evidence>
<dbReference type="EMBL" id="HG793168">
    <property type="protein sequence ID" value="CRL29311.1"/>
    <property type="molecule type" value="Genomic_DNA"/>
</dbReference>
<protein>
    <submittedName>
        <fullName evidence="9">Transcription factor, fungi</fullName>
    </submittedName>
</protein>
<dbReference type="GO" id="GO:0008270">
    <property type="term" value="F:zinc ion binding"/>
    <property type="evidence" value="ECO:0007669"/>
    <property type="project" value="UniProtKB-KW"/>
</dbReference>
<keyword evidence="4 7" id="KW-0863">Zinc-finger</keyword>
<dbReference type="STRING" id="1429867.A0A0G4PT65"/>
<dbReference type="GO" id="GO:0000981">
    <property type="term" value="F:DNA-binding transcription factor activity, RNA polymerase II-specific"/>
    <property type="evidence" value="ECO:0007669"/>
    <property type="project" value="InterPro"/>
</dbReference>
<dbReference type="InterPro" id="IPR036236">
    <property type="entry name" value="Znf_C2H2_sf"/>
</dbReference>
<evidence type="ECO:0000256" key="2">
    <source>
        <dbReference type="ARBA" id="ARBA00022723"/>
    </source>
</evidence>
<keyword evidence="2" id="KW-0479">Metal-binding</keyword>
<dbReference type="Pfam" id="PF04082">
    <property type="entry name" value="Fungal_trans"/>
    <property type="match status" value="1"/>
</dbReference>
<reference evidence="9 10" key="1">
    <citation type="journal article" date="2014" name="Nat. Commun.">
        <title>Multiple recent horizontal transfers of a large genomic region in cheese making fungi.</title>
        <authorList>
            <person name="Cheeseman K."/>
            <person name="Ropars J."/>
            <person name="Renault P."/>
            <person name="Dupont J."/>
            <person name="Gouzy J."/>
            <person name="Branca A."/>
            <person name="Abraham A.L."/>
            <person name="Ceppi M."/>
            <person name="Conseiller E."/>
            <person name="Debuchy R."/>
            <person name="Malagnac F."/>
            <person name="Goarin A."/>
            <person name="Silar P."/>
            <person name="Lacoste S."/>
            <person name="Sallet E."/>
            <person name="Bensimon A."/>
            <person name="Giraud T."/>
            <person name="Brygoo Y."/>
        </authorList>
    </citation>
    <scope>NUCLEOTIDE SEQUENCE [LARGE SCALE GENOMIC DNA]</scope>
    <source>
        <strain evidence="10">FM 013</strain>
    </source>
</reference>
<comment type="subcellular location">
    <subcellularLocation>
        <location evidence="1">Nucleus</location>
    </subcellularLocation>
</comment>
<evidence type="ECO:0000259" key="8">
    <source>
        <dbReference type="PROSITE" id="PS50157"/>
    </source>
</evidence>
<keyword evidence="3" id="KW-0677">Repeat</keyword>
<name>A0A0G4PT65_PENC3</name>
<evidence type="ECO:0000256" key="4">
    <source>
        <dbReference type="ARBA" id="ARBA00022771"/>
    </source>
</evidence>
<dbReference type="InterPro" id="IPR051059">
    <property type="entry name" value="VerF-like"/>
</dbReference>
<accession>A0A0G4PT65</accession>
<feature type="domain" description="C2H2-type" evidence="8">
    <location>
        <begin position="18"/>
        <end position="45"/>
    </location>
</feature>
<gene>
    <name evidence="9" type="ORF">PCAMFM013_S035g000006</name>
</gene>
<dbReference type="GO" id="GO:0000978">
    <property type="term" value="F:RNA polymerase II cis-regulatory region sequence-specific DNA binding"/>
    <property type="evidence" value="ECO:0007669"/>
    <property type="project" value="InterPro"/>
</dbReference>
<keyword evidence="6" id="KW-0539">Nucleus</keyword>
<evidence type="ECO:0000256" key="6">
    <source>
        <dbReference type="ARBA" id="ARBA00023242"/>
    </source>
</evidence>
<dbReference type="InterPro" id="IPR007219">
    <property type="entry name" value="XnlR_reg_dom"/>
</dbReference>
<keyword evidence="10" id="KW-1185">Reference proteome</keyword>
<evidence type="ECO:0000313" key="10">
    <source>
        <dbReference type="Proteomes" id="UP000053732"/>
    </source>
</evidence>
<dbReference type="GO" id="GO:0000785">
    <property type="term" value="C:chromatin"/>
    <property type="evidence" value="ECO:0007669"/>
    <property type="project" value="TreeGrafter"/>
</dbReference>
<proteinExistence type="predicted"/>
<evidence type="ECO:0000256" key="7">
    <source>
        <dbReference type="PROSITE-ProRule" id="PRU00042"/>
    </source>
</evidence>
<evidence type="ECO:0000256" key="1">
    <source>
        <dbReference type="ARBA" id="ARBA00004123"/>
    </source>
</evidence>
<dbReference type="InterPro" id="IPR013087">
    <property type="entry name" value="Znf_C2H2_type"/>
</dbReference>
<dbReference type="Gene3D" id="3.30.160.60">
    <property type="entry name" value="Classic Zinc Finger"/>
    <property type="match status" value="1"/>
</dbReference>
<keyword evidence="5" id="KW-0862">Zinc</keyword>
<dbReference type="AlphaFoldDB" id="A0A0G4PT65"/>
<evidence type="ECO:0000256" key="3">
    <source>
        <dbReference type="ARBA" id="ARBA00022737"/>
    </source>
</evidence>
<dbReference type="GO" id="GO:0005634">
    <property type="term" value="C:nucleus"/>
    <property type="evidence" value="ECO:0007669"/>
    <property type="project" value="UniProtKB-SubCell"/>
</dbReference>
<dbReference type="CDD" id="cd12148">
    <property type="entry name" value="fungal_TF_MHR"/>
    <property type="match status" value="1"/>
</dbReference>
<evidence type="ECO:0000313" key="9">
    <source>
        <dbReference type="EMBL" id="CRL29311.1"/>
    </source>
</evidence>
<organism evidence="9 10">
    <name type="scientific">Penicillium camemberti (strain FM 013)</name>
    <dbReference type="NCBI Taxonomy" id="1429867"/>
    <lineage>
        <taxon>Eukaryota</taxon>
        <taxon>Fungi</taxon>
        <taxon>Dikarya</taxon>
        <taxon>Ascomycota</taxon>
        <taxon>Pezizomycotina</taxon>
        <taxon>Eurotiomycetes</taxon>
        <taxon>Eurotiomycetidae</taxon>
        <taxon>Eurotiales</taxon>
        <taxon>Aspergillaceae</taxon>
        <taxon>Penicillium</taxon>
    </lineage>
</organism>
<dbReference type="PANTHER" id="PTHR40626:SF10">
    <property type="entry name" value="C2H2-TYPE DOMAIN-CONTAINING PROTEIN"/>
    <property type="match status" value="1"/>
</dbReference>
<sequence length="768" mass="86364">MSSPHPTTEDSANQPRKFKCDTCQRLFNRREHLQRHESTHNNVKPFHCTLCRYSCRRRRGSSEIVENNANVLIPQGSAPAYDATTAAISTTQDIFSDADSMPVPPELHNASEMEPLSLYSTGAEDTSAILASNAPPFLGIEGDSEPFAFNYLDNVCLPPFYDQATMYPNLSLADPFTSPTMDIGPFPPEQIDRTGHAAETSPRVVSQLIAHNESDRNGHAASFVRVSQEDWQWLSGQMSQFPTVIPEDYQMPSRHAISRYLHGFLTGFHPHFPVIHPQTLSFRDMAPELILALVAVGSHYCLESHQGLKLFSIARGIALEQLRRRDIEMDGRTNALSLDPSWPLLQSPKSLPSLNHRERDENETHAFPDYQGNHADLETMQALFFLMAMATWGGEHRSLVRQAIATQSILAMLVRQHGLSEHSIAPRGWEDWARQESARRTKLIIFCFFNLHTMVFNLPSPILVGDIQLRIPCSEWEWKMQDSASWMAAHQQSIQPPLFQDCFTALLQETNNTPTYSSLGGHILIHAMLQRIISIRNSTRLEGMENEMFPGLSAPLRRALKKWQSGWEQNPESSYSPLDKHGPIAFNSRALYQLAHIRFAVDIGSSRSLLEQSPTQIAKRLLEGPRLQRGPRLLVAARHSAAALCSPVQMGVHFVGRAPSWSVMHAVCSLEYAYTLNQFLQATTPELLEYPLEEEEKALLATVKETLLEVETSTPRGNPKSIESEPRLLGPKVVRAWGIVLDGMRTWNAVCVITKVLFLYADLLEQSL</sequence>